<accession>A0A1H5WHA2</accession>
<feature type="transmembrane region" description="Helical" evidence="1">
    <location>
        <begin position="285"/>
        <end position="305"/>
    </location>
</feature>
<dbReference type="InterPro" id="IPR013694">
    <property type="entry name" value="VIT"/>
</dbReference>
<evidence type="ECO:0000256" key="1">
    <source>
        <dbReference type="SAM" id="Phobius"/>
    </source>
</evidence>
<feature type="transmembrane region" description="Helical" evidence="1">
    <location>
        <begin position="145"/>
        <end position="166"/>
    </location>
</feature>
<proteinExistence type="predicted"/>
<dbReference type="Pfam" id="PF08487">
    <property type="entry name" value="VIT"/>
    <property type="match status" value="1"/>
</dbReference>
<keyword evidence="4" id="KW-1185">Reference proteome</keyword>
<feature type="transmembrane region" description="Helical" evidence="1">
    <location>
        <begin position="311"/>
        <end position="331"/>
    </location>
</feature>
<keyword evidence="1" id="KW-1133">Transmembrane helix</keyword>
<evidence type="ECO:0000259" key="2">
    <source>
        <dbReference type="PROSITE" id="PS51468"/>
    </source>
</evidence>
<name>A0A1H5WHA2_9FLAO</name>
<dbReference type="EMBL" id="FNUS01000002">
    <property type="protein sequence ID" value="SEF98842.1"/>
    <property type="molecule type" value="Genomic_DNA"/>
</dbReference>
<dbReference type="AlphaFoldDB" id="A0A1H5WHA2"/>
<feature type="domain" description="VIT" evidence="2">
    <location>
        <begin position="459"/>
        <end position="589"/>
    </location>
</feature>
<gene>
    <name evidence="3" type="ORF">SAMN05421847_1208</name>
</gene>
<dbReference type="RefSeq" id="WP_103913203.1">
    <property type="nucleotide sequence ID" value="NZ_FNUS01000002.1"/>
</dbReference>
<evidence type="ECO:0000313" key="3">
    <source>
        <dbReference type="EMBL" id="SEF98842.1"/>
    </source>
</evidence>
<feature type="transmembrane region" description="Helical" evidence="1">
    <location>
        <begin position="112"/>
        <end position="133"/>
    </location>
</feature>
<organism evidence="3 4">
    <name type="scientific">Halpernia humi</name>
    <dbReference type="NCBI Taxonomy" id="493375"/>
    <lineage>
        <taxon>Bacteria</taxon>
        <taxon>Pseudomonadati</taxon>
        <taxon>Bacteroidota</taxon>
        <taxon>Flavobacteriia</taxon>
        <taxon>Flavobacteriales</taxon>
        <taxon>Weeksellaceae</taxon>
        <taxon>Chryseobacterium group</taxon>
        <taxon>Halpernia</taxon>
    </lineage>
</organism>
<dbReference type="Proteomes" id="UP000236738">
    <property type="component" value="Unassembled WGS sequence"/>
</dbReference>
<dbReference type="NCBIfam" id="TIGR04286">
    <property type="entry name" value="MSEP-CTERM"/>
    <property type="match status" value="1"/>
</dbReference>
<protein>
    <submittedName>
        <fullName evidence="3">MSEP-CTERM protein</fullName>
    </submittedName>
</protein>
<keyword evidence="1" id="KW-0472">Membrane</keyword>
<keyword evidence="1" id="KW-0812">Transmembrane</keyword>
<feature type="transmembrane region" description="Helical" evidence="1">
    <location>
        <begin position="216"/>
        <end position="237"/>
    </location>
</feature>
<evidence type="ECO:0000313" key="4">
    <source>
        <dbReference type="Proteomes" id="UP000236738"/>
    </source>
</evidence>
<reference evidence="4" key="1">
    <citation type="submission" date="2016-10" db="EMBL/GenBank/DDBJ databases">
        <authorList>
            <person name="Varghese N."/>
            <person name="Submissions S."/>
        </authorList>
    </citation>
    <scope>NUCLEOTIDE SEQUENCE [LARGE SCALE GENOMIC DNA]</scope>
    <source>
        <strain evidence="4">DSM 21580</strain>
    </source>
</reference>
<dbReference type="OrthoDB" id="1801976at2"/>
<feature type="transmembrane region" description="Helical" evidence="1">
    <location>
        <begin position="74"/>
        <end position="92"/>
    </location>
</feature>
<feature type="transmembrane region" description="Helical" evidence="1">
    <location>
        <begin position="47"/>
        <end position="67"/>
    </location>
</feature>
<dbReference type="PROSITE" id="PS51468">
    <property type="entry name" value="VIT"/>
    <property type="match status" value="1"/>
</dbReference>
<feature type="transmembrane region" description="Helical" evidence="1">
    <location>
        <begin position="9"/>
        <end position="27"/>
    </location>
</feature>
<feature type="transmembrane region" description="Helical" evidence="1">
    <location>
        <begin position="257"/>
        <end position="273"/>
    </location>
</feature>
<sequence length="935" mass="109046">MKNLLNPKWIFIINTLPVLVLMIIGFQEFFVIKTLLSAETIWEWKNHAFWLLAFGLINFGFSLFLVLKKRKIRADFALFMLLSTIAFIYSYYSNIDKIIPSSIPNWMLSGETMFYVGTFLMPTLAYSLFIIVFHFTPKDKKVSPWLNFAYALLVTLTWYIFAQLILPLWKNIDTDFNVHFLIIASISGVLIFLFFLIRGLYILMQNKSKFLQKYQLVWKIIFSLILPIIGLLVNNGVFKNSDFHTNSFGIFGDFNSLWFYFLTVFNAIVLCIPNFKNKKYRLFQFLFRAFTFAFTFYFFLVFLPFLPLSVIAIVAIGFGFLMLSPLILFLFHSFQLAEDYAFLKNYFSNHLLTTTSTVAFLIIPTVITLKYLNDKRILTKTLEFVYTPNYSKNYNINLNSLENTLKIVKSYKNKRGDFLESGKIPYLSSYFNWLVLDNLTLSDAKISKIEKIFFGKSEIVLFDNNPPKDSIKIKDISTKTTFDTKQRTYKTWINFDLKDEEKHSGNHEFSTEFNIPDGCFISNYYLEVNGKKEFGILAEKKSAMWIYSQIRNYQKDPGILNYLTGNRISFRVFPFTNNETRKTGIEFMHKEPLKLNIENQEIQLGNVSDTHRNSSFENKDIKYISTAEKQNIKPVFRTPYLCFLIDDSQGKEKQTAALLKRVKKFKSEYPEYAKNSQNGYVDYDLKQSLYTKSTEYKGGFNLDRAIKKLLIKNYNSGEFPVFIVVTDSLQNAILESNYADLRFTFPDNDLYYNLKSDGNLQSFSLSQNSKKLIENNAIFNFNQSVIPYKIASKTYYLENNNLPSLILKSDHFTISNNDIKEGSWNSGLLMQGQFMAQTLHPELKEKEWLNSVKNSFKSKIMTPYTSYLVVENEAQKLVLKRKQEQVLNGNISLDTDEETQSMPEPNLIIIGVLIVLFIAFKEYKNKKLQPKNLKC</sequence>
<feature type="transmembrane region" description="Helical" evidence="1">
    <location>
        <begin position="351"/>
        <end position="372"/>
    </location>
</feature>
<dbReference type="InterPro" id="IPR027550">
    <property type="entry name" value="MSEP-CTERM"/>
</dbReference>
<feature type="transmembrane region" description="Helical" evidence="1">
    <location>
        <begin position="178"/>
        <end position="204"/>
    </location>
</feature>